<dbReference type="GO" id="GO:0005886">
    <property type="term" value="C:plasma membrane"/>
    <property type="evidence" value="ECO:0007669"/>
    <property type="project" value="TreeGrafter"/>
</dbReference>
<keyword evidence="1" id="KW-1071">Ligand-gated ion channel</keyword>
<dbReference type="GO" id="GO:0005222">
    <property type="term" value="F:intracellularly cAMP-activated cation channel activity"/>
    <property type="evidence" value="ECO:0007669"/>
    <property type="project" value="TreeGrafter"/>
</dbReference>
<dbReference type="GO" id="GO:0017071">
    <property type="term" value="C:intracellular cyclic nucleotide activated cation channel complex"/>
    <property type="evidence" value="ECO:0007669"/>
    <property type="project" value="TreeGrafter"/>
</dbReference>
<evidence type="ECO:0000313" key="4">
    <source>
        <dbReference type="Proteomes" id="UP001295444"/>
    </source>
</evidence>
<dbReference type="GO" id="GO:0001895">
    <property type="term" value="P:retina homeostasis"/>
    <property type="evidence" value="ECO:0007669"/>
    <property type="project" value="TreeGrafter"/>
</dbReference>
<dbReference type="InterPro" id="IPR050866">
    <property type="entry name" value="CNG_cation_channel"/>
</dbReference>
<proteinExistence type="predicted"/>
<sequence>FASSHSSFAIHSYGTNFATRTTIFREPFGETFHKVIAIRSGTICTFCLLALGGGNRRTANVVAHGFTNLFILDKKDLNDILTHYPESQKVLRRKAKKMLKNTSKPKDDNKTQKGFQHIIPPRPETPKLLKAAIAATEKMGFKGFSRLRRQLKVKKTVAPTSTSPVPPGSPVHHRSPVPPTKPEDDSTDIVSESADNTVFIRVSPAPGGDEQILSVEITAPEDEKK</sequence>
<dbReference type="SUPFAM" id="SSF51206">
    <property type="entry name" value="cAMP-binding domain-like"/>
    <property type="match status" value="1"/>
</dbReference>
<dbReference type="InterPro" id="IPR018490">
    <property type="entry name" value="cNMP-bd_dom_sf"/>
</dbReference>
<dbReference type="GO" id="GO:0030553">
    <property type="term" value="F:cGMP binding"/>
    <property type="evidence" value="ECO:0007669"/>
    <property type="project" value="TreeGrafter"/>
</dbReference>
<organism evidence="3 4">
    <name type="scientific">Pelobates cultripes</name>
    <name type="common">Western spadefoot toad</name>
    <dbReference type="NCBI Taxonomy" id="61616"/>
    <lineage>
        <taxon>Eukaryota</taxon>
        <taxon>Metazoa</taxon>
        <taxon>Chordata</taxon>
        <taxon>Craniata</taxon>
        <taxon>Vertebrata</taxon>
        <taxon>Euteleostomi</taxon>
        <taxon>Amphibia</taxon>
        <taxon>Batrachia</taxon>
        <taxon>Anura</taxon>
        <taxon>Pelobatoidea</taxon>
        <taxon>Pelobatidae</taxon>
        <taxon>Pelobates</taxon>
    </lineage>
</organism>
<keyword evidence="1" id="KW-0407">Ion channel</keyword>
<evidence type="ECO:0000256" key="2">
    <source>
        <dbReference type="SAM" id="MobiDB-lite"/>
    </source>
</evidence>
<keyword evidence="1" id="KW-0813">Transport</keyword>
<dbReference type="AlphaFoldDB" id="A0AAD1RGX8"/>
<dbReference type="GO" id="GO:0044877">
    <property type="term" value="F:protein-containing complex binding"/>
    <property type="evidence" value="ECO:0007669"/>
    <property type="project" value="TreeGrafter"/>
</dbReference>
<protein>
    <submittedName>
        <fullName evidence="3">Cyclic nucleotide-gated cation channel beta-1</fullName>
    </submittedName>
</protein>
<feature type="region of interest" description="Disordered" evidence="2">
    <location>
        <begin position="153"/>
        <end position="191"/>
    </location>
</feature>
<accession>A0AAD1RGX8</accession>
<dbReference type="GO" id="GO:0001750">
    <property type="term" value="C:photoreceptor outer segment"/>
    <property type="evidence" value="ECO:0007669"/>
    <property type="project" value="TreeGrafter"/>
</dbReference>
<keyword evidence="4" id="KW-1185">Reference proteome</keyword>
<feature type="region of interest" description="Disordered" evidence="2">
    <location>
        <begin position="99"/>
        <end position="123"/>
    </location>
</feature>
<feature type="non-terminal residue" evidence="3">
    <location>
        <position position="1"/>
    </location>
</feature>
<dbReference type="Proteomes" id="UP001295444">
    <property type="component" value="Chromosome 02"/>
</dbReference>
<name>A0AAD1RGX8_PELCU</name>
<dbReference type="CDD" id="cd00038">
    <property type="entry name" value="CAP_ED"/>
    <property type="match status" value="1"/>
</dbReference>
<dbReference type="EMBL" id="OW240913">
    <property type="protein sequence ID" value="CAH2253547.1"/>
    <property type="molecule type" value="Genomic_DNA"/>
</dbReference>
<keyword evidence="1" id="KW-0406">Ion transport</keyword>
<dbReference type="InterPro" id="IPR000595">
    <property type="entry name" value="cNMP-bd_dom"/>
</dbReference>
<dbReference type="GO" id="GO:0005223">
    <property type="term" value="F:intracellularly cGMP-activated cation channel activity"/>
    <property type="evidence" value="ECO:0007669"/>
    <property type="project" value="TreeGrafter"/>
</dbReference>
<evidence type="ECO:0000313" key="3">
    <source>
        <dbReference type="EMBL" id="CAH2253547.1"/>
    </source>
</evidence>
<evidence type="ECO:0000256" key="1">
    <source>
        <dbReference type="ARBA" id="ARBA00023286"/>
    </source>
</evidence>
<dbReference type="PANTHER" id="PTHR45638">
    <property type="entry name" value="CYCLIC NUCLEOTIDE-GATED CATION CHANNEL SUBUNIT A"/>
    <property type="match status" value="1"/>
</dbReference>
<dbReference type="InterPro" id="IPR014710">
    <property type="entry name" value="RmlC-like_jellyroll"/>
</dbReference>
<gene>
    <name evidence="3" type="ORF">PECUL_23A017917</name>
</gene>
<dbReference type="Gene3D" id="2.60.120.10">
    <property type="entry name" value="Jelly Rolls"/>
    <property type="match status" value="1"/>
</dbReference>
<reference evidence="3" key="1">
    <citation type="submission" date="2022-03" db="EMBL/GenBank/DDBJ databases">
        <authorList>
            <person name="Alioto T."/>
            <person name="Alioto T."/>
            <person name="Gomez Garrido J."/>
        </authorList>
    </citation>
    <scope>NUCLEOTIDE SEQUENCE</scope>
</reference>
<dbReference type="PANTHER" id="PTHR45638:SF16">
    <property type="entry name" value="CYCLIC NUCLEOTIDE-GATED CATION CHANNEL BETA-1"/>
    <property type="match status" value="1"/>
</dbReference>